<protein>
    <submittedName>
        <fullName evidence="1">Uncharacterized protein</fullName>
    </submittedName>
</protein>
<dbReference type="RefSeq" id="XP_062790156.1">
    <property type="nucleotide sequence ID" value="XM_062934105.1"/>
</dbReference>
<gene>
    <name evidence="1" type="ORF">IL334_002359</name>
</gene>
<evidence type="ECO:0000313" key="1">
    <source>
        <dbReference type="EMBL" id="WRT65416.1"/>
    </source>
</evidence>
<sequence length="183" mass="21142">MTIRRYMSPAATEPNLFSYKPIVWHTDNPQEETRSQPSFSHRLLSRNYGNANLRDYKQVRFDEKPTFHHYNPVYMQPAQNRAVDVTGTGKAVAWWNMNGYDTFPIAVETSGPFDEQITTIIERGRNSPQPEQERPEIVKKRLCCATVVLAYWVRAGAKHQSNRILPVGGWYLGGNTSLEKRHF</sequence>
<dbReference type="GeneID" id="87954490"/>
<dbReference type="Proteomes" id="UP001329825">
    <property type="component" value="Chromosome 3"/>
</dbReference>
<keyword evidence="2" id="KW-1185">Reference proteome</keyword>
<proteinExistence type="predicted"/>
<accession>A0ABZ1CUV9</accession>
<dbReference type="EMBL" id="CP141883">
    <property type="protein sequence ID" value="WRT65416.1"/>
    <property type="molecule type" value="Genomic_DNA"/>
</dbReference>
<organism evidence="1 2">
    <name type="scientific">Kwoniella shivajii</name>
    <dbReference type="NCBI Taxonomy" id="564305"/>
    <lineage>
        <taxon>Eukaryota</taxon>
        <taxon>Fungi</taxon>
        <taxon>Dikarya</taxon>
        <taxon>Basidiomycota</taxon>
        <taxon>Agaricomycotina</taxon>
        <taxon>Tremellomycetes</taxon>
        <taxon>Tremellales</taxon>
        <taxon>Cryptococcaceae</taxon>
        <taxon>Kwoniella</taxon>
    </lineage>
</organism>
<reference evidence="1 2" key="1">
    <citation type="submission" date="2024-01" db="EMBL/GenBank/DDBJ databases">
        <title>Comparative genomics of Cryptococcus and Kwoniella reveals pathogenesis evolution and contrasting modes of karyotype evolution via chromosome fusion or intercentromeric recombination.</title>
        <authorList>
            <person name="Coelho M.A."/>
            <person name="David-Palma M."/>
            <person name="Shea T."/>
            <person name="Bowers K."/>
            <person name="McGinley-Smith S."/>
            <person name="Mohammad A.W."/>
            <person name="Gnirke A."/>
            <person name="Yurkov A.M."/>
            <person name="Nowrousian M."/>
            <person name="Sun S."/>
            <person name="Cuomo C.A."/>
            <person name="Heitman J."/>
        </authorList>
    </citation>
    <scope>NUCLEOTIDE SEQUENCE [LARGE SCALE GENOMIC DNA]</scope>
    <source>
        <strain evidence="1">CBS 11374</strain>
    </source>
</reference>
<name>A0ABZ1CUV9_9TREE</name>
<evidence type="ECO:0000313" key="2">
    <source>
        <dbReference type="Proteomes" id="UP001329825"/>
    </source>
</evidence>